<organism evidence="1 2">
    <name type="scientific">Erythranthe guttata</name>
    <name type="common">Yellow monkey flower</name>
    <name type="synonym">Mimulus guttatus</name>
    <dbReference type="NCBI Taxonomy" id="4155"/>
    <lineage>
        <taxon>Eukaryota</taxon>
        <taxon>Viridiplantae</taxon>
        <taxon>Streptophyta</taxon>
        <taxon>Embryophyta</taxon>
        <taxon>Tracheophyta</taxon>
        <taxon>Spermatophyta</taxon>
        <taxon>Magnoliopsida</taxon>
        <taxon>eudicotyledons</taxon>
        <taxon>Gunneridae</taxon>
        <taxon>Pentapetalae</taxon>
        <taxon>asterids</taxon>
        <taxon>lamiids</taxon>
        <taxon>Lamiales</taxon>
        <taxon>Phrymaceae</taxon>
        <taxon>Erythranthe</taxon>
    </lineage>
</organism>
<reference evidence="1 2" key="1">
    <citation type="journal article" date="2013" name="Proc. Natl. Acad. Sci. U.S.A.">
        <title>Fine-scale variation in meiotic recombination in Mimulus inferred from population shotgun sequencing.</title>
        <authorList>
            <person name="Hellsten U."/>
            <person name="Wright K.M."/>
            <person name="Jenkins J."/>
            <person name="Shu S."/>
            <person name="Yuan Y."/>
            <person name="Wessler S.R."/>
            <person name="Schmutz J."/>
            <person name="Willis J.H."/>
            <person name="Rokhsar D.S."/>
        </authorList>
    </citation>
    <scope>NUCLEOTIDE SEQUENCE [LARGE SCALE GENOMIC DNA]</scope>
    <source>
        <strain evidence="2">cv. DUN x IM62</strain>
    </source>
</reference>
<evidence type="ECO:0000313" key="2">
    <source>
        <dbReference type="Proteomes" id="UP000030748"/>
    </source>
</evidence>
<dbReference type="EMBL" id="KI632162">
    <property type="protein sequence ID" value="EYU23417.1"/>
    <property type="molecule type" value="Genomic_DNA"/>
</dbReference>
<evidence type="ECO:0000313" key="1">
    <source>
        <dbReference type="EMBL" id="EYU23417.1"/>
    </source>
</evidence>
<sequence length="116" mass="13999">MYLKIVELDVSPDLFERLSTGNLRHAAEERLHFRRHRARLHYTSRLPLLRLHSRLRRRCRNPHGAHVSGDELNGEGRRRRLHERRRFSCKETRSHAQRHRHFCFSCSSVRESVLDL</sequence>
<dbReference type="Proteomes" id="UP000030748">
    <property type="component" value="Unassembled WGS sequence"/>
</dbReference>
<protein>
    <submittedName>
        <fullName evidence="1">Uncharacterized protein</fullName>
    </submittedName>
</protein>
<proteinExistence type="predicted"/>
<keyword evidence="2" id="KW-1185">Reference proteome</keyword>
<accession>A0A022Q426</accession>
<name>A0A022Q426_ERYGU</name>
<dbReference type="AlphaFoldDB" id="A0A022Q426"/>
<gene>
    <name evidence="1" type="ORF">MIMGU_mgv1a016578mg</name>
</gene>